<dbReference type="RefSeq" id="WP_317698180.1">
    <property type="nucleotide sequence ID" value="NZ_AP026801.1"/>
</dbReference>
<dbReference type="EMBL" id="AP026801">
    <property type="protein sequence ID" value="BDR56277.1"/>
    <property type="molecule type" value="Genomic_DNA"/>
</dbReference>
<organism evidence="2 3">
    <name type="scientific">Xylocopilactobacillus apis</name>
    <dbReference type="NCBI Taxonomy" id="2932183"/>
    <lineage>
        <taxon>Bacteria</taxon>
        <taxon>Bacillati</taxon>
        <taxon>Bacillota</taxon>
        <taxon>Bacilli</taxon>
        <taxon>Lactobacillales</taxon>
        <taxon>Lactobacillaceae</taxon>
        <taxon>Xylocopilactobacillus</taxon>
    </lineage>
</organism>
<dbReference type="PANTHER" id="PTHR36832">
    <property type="entry name" value="SLR1174 PROTEIN-RELATED"/>
    <property type="match status" value="1"/>
</dbReference>
<protein>
    <recommendedName>
        <fullName evidence="4">ABC transporter permease</fullName>
    </recommendedName>
</protein>
<evidence type="ECO:0008006" key="4">
    <source>
        <dbReference type="Google" id="ProtNLM"/>
    </source>
</evidence>
<dbReference type="PANTHER" id="PTHR36832:SF1">
    <property type="entry name" value="SLR1174 PROTEIN"/>
    <property type="match status" value="1"/>
</dbReference>
<accession>A0AAU9DHR5</accession>
<evidence type="ECO:0000313" key="2">
    <source>
        <dbReference type="EMBL" id="BDR56277.1"/>
    </source>
</evidence>
<name>A0AAU9DHR5_9LACO</name>
<feature type="transmembrane region" description="Helical" evidence="1">
    <location>
        <begin position="133"/>
        <end position="160"/>
    </location>
</feature>
<feature type="transmembrane region" description="Helical" evidence="1">
    <location>
        <begin position="104"/>
        <end position="127"/>
    </location>
</feature>
<feature type="transmembrane region" description="Helical" evidence="1">
    <location>
        <begin position="21"/>
        <end position="42"/>
    </location>
</feature>
<proteinExistence type="predicted"/>
<keyword evidence="1" id="KW-1133">Transmembrane helix</keyword>
<dbReference type="Pfam" id="PF06182">
    <property type="entry name" value="ABC2_membrane_6"/>
    <property type="match status" value="1"/>
</dbReference>
<gene>
    <name evidence="2" type="ORF">KIMC2_08390</name>
</gene>
<dbReference type="KEGG" id="xak:KIMC2_08390"/>
<keyword evidence="3" id="KW-1185">Reference proteome</keyword>
<evidence type="ECO:0000313" key="3">
    <source>
        <dbReference type="Proteomes" id="UP001321804"/>
    </source>
</evidence>
<feature type="transmembrane region" description="Helical" evidence="1">
    <location>
        <begin position="62"/>
        <end position="83"/>
    </location>
</feature>
<dbReference type="InterPro" id="IPR010390">
    <property type="entry name" value="ABC-2_transporter-like"/>
</dbReference>
<feature type="transmembrane region" description="Helical" evidence="1">
    <location>
        <begin position="219"/>
        <end position="237"/>
    </location>
</feature>
<feature type="transmembrane region" description="Helical" evidence="1">
    <location>
        <begin position="172"/>
        <end position="192"/>
    </location>
</feature>
<dbReference type="Proteomes" id="UP001321804">
    <property type="component" value="Chromosome"/>
</dbReference>
<dbReference type="AlphaFoldDB" id="A0AAU9DHR5"/>
<evidence type="ECO:0000256" key="1">
    <source>
        <dbReference type="SAM" id="Phobius"/>
    </source>
</evidence>
<keyword evidence="1" id="KW-0812">Transmembrane</keyword>
<reference evidence="2 3" key="1">
    <citation type="journal article" date="2023" name="Microbiol. Spectr.">
        <title>Symbiosis of Carpenter Bees with Uncharacterized Lactic Acid Bacteria Showing NAD Auxotrophy.</title>
        <authorList>
            <person name="Kawasaki S."/>
            <person name="Ozawa K."/>
            <person name="Mori T."/>
            <person name="Yamamoto A."/>
            <person name="Ito M."/>
            <person name="Ohkuma M."/>
            <person name="Sakamoto M."/>
            <person name="Matsutani M."/>
        </authorList>
    </citation>
    <scope>NUCLEOTIDE SEQUENCE [LARGE SCALE GENOMIC DNA]</scope>
    <source>
        <strain evidence="2 3">KimC2</strain>
    </source>
</reference>
<keyword evidence="1" id="KW-0472">Membrane</keyword>
<sequence length="253" mass="28818">MKYLVIATNSLLARVTYKSNEITLLVTKILQMLVSIWMWMGIYHASGHQSINGFLLSDMVKYLIITNLLSILFSTTPIFKLANRIRDGSLNTLLYRPISIYGENFASYLGSQFLYLVVILILSVFTFDFKEGLLLGSYIIVSFIMFFTLMMVLGTLGFWLINMWPLRSGVNACYLVLGGLYFPLSFFGTRIVKVLEFNPFSLIADVPARMITGQNTYSIFTYFLANIIWIIVFLGLYKLLLNKGIKKYEGVGV</sequence>